<dbReference type="AlphaFoldDB" id="A0A3D9AZD3"/>
<dbReference type="OrthoDB" id="9790442at2"/>
<dbReference type="RefSeq" id="WP_115929134.1">
    <property type="nucleotide sequence ID" value="NZ_QNVV01000014.1"/>
</dbReference>
<proteinExistence type="predicted"/>
<keyword evidence="3 5" id="KW-0238">DNA-binding</keyword>
<dbReference type="Gene3D" id="6.10.250.690">
    <property type="match status" value="1"/>
</dbReference>
<dbReference type="InterPro" id="IPR011006">
    <property type="entry name" value="CheY-like_superfamily"/>
</dbReference>
<keyword evidence="2" id="KW-0902">Two-component regulatory system</keyword>
<keyword evidence="9" id="KW-1185">Reference proteome</keyword>
<evidence type="ECO:0000256" key="2">
    <source>
        <dbReference type="ARBA" id="ARBA00023012"/>
    </source>
</evidence>
<dbReference type="SUPFAM" id="SSF52172">
    <property type="entry name" value="CheY-like"/>
    <property type="match status" value="1"/>
</dbReference>
<evidence type="ECO:0000259" key="7">
    <source>
        <dbReference type="PROSITE" id="PS51755"/>
    </source>
</evidence>
<sequence>MKTKILLAEDDPDFGMILKQYLELENFDVSWYQNPQDIEPMISSSDFPFDLGILDVMMPNIDGFSLARMIIKENNSFPLLFLTAKNQKIDRVTGLKIGADDYIAKPCDPEELVLRIKNILKRTAPNTPESLANIGQYMLDSTKLLLSHPDGDIRLTVREQELLLYLLKHNHSMITRDDILNTIWETNDYFTGRSLDVFISRLRKYFAHDPEIKIQSLRGIGFEVDFPGS</sequence>
<dbReference type="GO" id="GO:0000976">
    <property type="term" value="F:transcription cis-regulatory region binding"/>
    <property type="evidence" value="ECO:0007669"/>
    <property type="project" value="TreeGrafter"/>
</dbReference>
<dbReference type="Pfam" id="PF00486">
    <property type="entry name" value="Trans_reg_C"/>
    <property type="match status" value="1"/>
</dbReference>
<dbReference type="PANTHER" id="PTHR48111:SF40">
    <property type="entry name" value="PHOSPHATE REGULON TRANSCRIPTIONAL REGULATORY PROTEIN PHOB"/>
    <property type="match status" value="1"/>
</dbReference>
<dbReference type="GO" id="GO:0006355">
    <property type="term" value="P:regulation of DNA-templated transcription"/>
    <property type="evidence" value="ECO:0007669"/>
    <property type="project" value="InterPro"/>
</dbReference>
<name>A0A3D9AZD3_9FLAO</name>
<evidence type="ECO:0000313" key="9">
    <source>
        <dbReference type="Proteomes" id="UP000256257"/>
    </source>
</evidence>
<feature type="domain" description="Response regulatory" evidence="6">
    <location>
        <begin position="4"/>
        <end position="120"/>
    </location>
</feature>
<dbReference type="GO" id="GO:0032993">
    <property type="term" value="C:protein-DNA complex"/>
    <property type="evidence" value="ECO:0007669"/>
    <property type="project" value="TreeGrafter"/>
</dbReference>
<dbReference type="InterPro" id="IPR039420">
    <property type="entry name" value="WalR-like"/>
</dbReference>
<dbReference type="EMBL" id="QNVV01000014">
    <property type="protein sequence ID" value="REC46316.1"/>
    <property type="molecule type" value="Genomic_DNA"/>
</dbReference>
<dbReference type="SUPFAM" id="SSF46894">
    <property type="entry name" value="C-terminal effector domain of the bipartite response regulators"/>
    <property type="match status" value="1"/>
</dbReference>
<dbReference type="PROSITE" id="PS51755">
    <property type="entry name" value="OMPR_PHOB"/>
    <property type="match status" value="1"/>
</dbReference>
<evidence type="ECO:0000256" key="3">
    <source>
        <dbReference type="ARBA" id="ARBA00023125"/>
    </source>
</evidence>
<dbReference type="GO" id="GO:0000156">
    <property type="term" value="F:phosphorelay response regulator activity"/>
    <property type="evidence" value="ECO:0007669"/>
    <property type="project" value="TreeGrafter"/>
</dbReference>
<evidence type="ECO:0000256" key="4">
    <source>
        <dbReference type="PROSITE-ProRule" id="PRU00169"/>
    </source>
</evidence>
<feature type="domain" description="OmpR/PhoB-type" evidence="7">
    <location>
        <begin position="129"/>
        <end position="226"/>
    </location>
</feature>
<feature type="modified residue" description="4-aspartylphosphate" evidence="4">
    <location>
        <position position="55"/>
    </location>
</feature>
<dbReference type="PANTHER" id="PTHR48111">
    <property type="entry name" value="REGULATOR OF RPOS"/>
    <property type="match status" value="1"/>
</dbReference>
<dbReference type="SMART" id="SM00448">
    <property type="entry name" value="REC"/>
    <property type="match status" value="1"/>
</dbReference>
<dbReference type="InterPro" id="IPR001867">
    <property type="entry name" value="OmpR/PhoB-type_DNA-bd"/>
</dbReference>
<dbReference type="Pfam" id="PF00072">
    <property type="entry name" value="Response_reg"/>
    <property type="match status" value="1"/>
</dbReference>
<evidence type="ECO:0000259" key="6">
    <source>
        <dbReference type="PROSITE" id="PS50110"/>
    </source>
</evidence>
<dbReference type="Proteomes" id="UP000256257">
    <property type="component" value="Unassembled WGS sequence"/>
</dbReference>
<gene>
    <name evidence="8" type="ORF">DRF67_15115</name>
</gene>
<dbReference type="Gene3D" id="3.40.50.2300">
    <property type="match status" value="1"/>
</dbReference>
<dbReference type="InterPro" id="IPR001789">
    <property type="entry name" value="Sig_transdc_resp-reg_receiver"/>
</dbReference>
<organism evidence="8 9">
    <name type="scientific">Chryseobacterium pennipullorum</name>
    <dbReference type="NCBI Taxonomy" id="2258963"/>
    <lineage>
        <taxon>Bacteria</taxon>
        <taxon>Pseudomonadati</taxon>
        <taxon>Bacteroidota</taxon>
        <taxon>Flavobacteriia</taxon>
        <taxon>Flavobacteriales</taxon>
        <taxon>Weeksellaceae</taxon>
        <taxon>Chryseobacterium group</taxon>
        <taxon>Chryseobacterium</taxon>
    </lineage>
</organism>
<dbReference type="GO" id="GO:0005829">
    <property type="term" value="C:cytosol"/>
    <property type="evidence" value="ECO:0007669"/>
    <property type="project" value="TreeGrafter"/>
</dbReference>
<keyword evidence="1 4" id="KW-0597">Phosphoprotein</keyword>
<protein>
    <submittedName>
        <fullName evidence="8">DNA-binding response regulator</fullName>
    </submittedName>
</protein>
<reference evidence="8 9" key="1">
    <citation type="submission" date="2018-06" db="EMBL/GenBank/DDBJ databases">
        <title>Novel Chryseobacterium species.</title>
        <authorList>
            <person name="Newman J."/>
            <person name="Hugo C."/>
            <person name="Oosthuizen L."/>
            <person name="Charimba G."/>
        </authorList>
    </citation>
    <scope>NUCLEOTIDE SEQUENCE [LARGE SCALE GENOMIC DNA]</scope>
    <source>
        <strain evidence="8 9">7_F195</strain>
    </source>
</reference>
<dbReference type="InterPro" id="IPR036388">
    <property type="entry name" value="WH-like_DNA-bd_sf"/>
</dbReference>
<evidence type="ECO:0000313" key="8">
    <source>
        <dbReference type="EMBL" id="REC46316.1"/>
    </source>
</evidence>
<dbReference type="CDD" id="cd17574">
    <property type="entry name" value="REC_OmpR"/>
    <property type="match status" value="1"/>
</dbReference>
<dbReference type="Gene3D" id="1.10.10.10">
    <property type="entry name" value="Winged helix-like DNA-binding domain superfamily/Winged helix DNA-binding domain"/>
    <property type="match status" value="1"/>
</dbReference>
<dbReference type="CDD" id="cd00383">
    <property type="entry name" value="trans_reg_C"/>
    <property type="match status" value="1"/>
</dbReference>
<evidence type="ECO:0000256" key="5">
    <source>
        <dbReference type="PROSITE-ProRule" id="PRU01091"/>
    </source>
</evidence>
<evidence type="ECO:0000256" key="1">
    <source>
        <dbReference type="ARBA" id="ARBA00022553"/>
    </source>
</evidence>
<accession>A0A3D9AZD3</accession>
<comment type="caution">
    <text evidence="8">The sequence shown here is derived from an EMBL/GenBank/DDBJ whole genome shotgun (WGS) entry which is preliminary data.</text>
</comment>
<dbReference type="SMART" id="SM00862">
    <property type="entry name" value="Trans_reg_C"/>
    <property type="match status" value="1"/>
</dbReference>
<dbReference type="InterPro" id="IPR016032">
    <property type="entry name" value="Sig_transdc_resp-reg_C-effctor"/>
</dbReference>
<feature type="DNA-binding region" description="OmpR/PhoB-type" evidence="5">
    <location>
        <begin position="129"/>
        <end position="226"/>
    </location>
</feature>
<dbReference type="PROSITE" id="PS50110">
    <property type="entry name" value="RESPONSE_REGULATORY"/>
    <property type="match status" value="1"/>
</dbReference>